<name>A0A238D6F6_THIDL</name>
<feature type="region of interest" description="Disordered" evidence="2">
    <location>
        <begin position="74"/>
        <end position="94"/>
    </location>
</feature>
<accession>A0A238D6F6</accession>
<evidence type="ECO:0000256" key="1">
    <source>
        <dbReference type="ARBA" id="ARBA00023172"/>
    </source>
</evidence>
<protein>
    <submittedName>
        <fullName evidence="4">Phage integrase family protein</fullName>
    </submittedName>
</protein>
<gene>
    <name evidence="4" type="ORF">THIARS_70421</name>
</gene>
<dbReference type="AlphaFoldDB" id="A0A238D6F6"/>
<dbReference type="Proteomes" id="UP000214566">
    <property type="component" value="Unassembled WGS sequence"/>
</dbReference>
<sequence length="94" mass="10565">MHRARGKKYAYKTAYDMYKLAAEKAGVNDTTPHDIRAKCLTDAKKQGLDPQALGGHSTMAMTLRYLRQFETTVAQPPQRIRQTPKILDNLSSNA</sequence>
<dbReference type="SUPFAM" id="SSF56349">
    <property type="entry name" value="DNA breaking-rejoining enzymes"/>
    <property type="match status" value="1"/>
</dbReference>
<organism evidence="4 5">
    <name type="scientific">Thiomonas delicata</name>
    <name type="common">Thiomonas cuprina</name>
    <dbReference type="NCBI Taxonomy" id="364030"/>
    <lineage>
        <taxon>Bacteria</taxon>
        <taxon>Pseudomonadati</taxon>
        <taxon>Pseudomonadota</taxon>
        <taxon>Betaproteobacteria</taxon>
        <taxon>Burkholderiales</taxon>
        <taxon>Thiomonas</taxon>
    </lineage>
</organism>
<evidence type="ECO:0000313" key="4">
    <source>
        <dbReference type="EMBL" id="SBP88801.1"/>
    </source>
</evidence>
<dbReference type="EMBL" id="FLMQ01000056">
    <property type="protein sequence ID" value="SBP88801.1"/>
    <property type="molecule type" value="Genomic_DNA"/>
</dbReference>
<evidence type="ECO:0000256" key="2">
    <source>
        <dbReference type="SAM" id="MobiDB-lite"/>
    </source>
</evidence>
<dbReference type="Gene3D" id="1.10.443.10">
    <property type="entry name" value="Intergrase catalytic core"/>
    <property type="match status" value="1"/>
</dbReference>
<evidence type="ECO:0000313" key="5">
    <source>
        <dbReference type="Proteomes" id="UP000214566"/>
    </source>
</evidence>
<proteinExistence type="predicted"/>
<keyword evidence="1" id="KW-0233">DNA recombination</keyword>
<dbReference type="GO" id="GO:0015074">
    <property type="term" value="P:DNA integration"/>
    <property type="evidence" value="ECO:0007669"/>
    <property type="project" value="InterPro"/>
</dbReference>
<dbReference type="InterPro" id="IPR013762">
    <property type="entry name" value="Integrase-like_cat_sf"/>
</dbReference>
<reference evidence="4 5" key="1">
    <citation type="submission" date="2016-06" db="EMBL/GenBank/DDBJ databases">
        <authorList>
            <person name="Kjaerup R.B."/>
            <person name="Dalgaard T.S."/>
            <person name="Juul-Madsen H.R."/>
        </authorList>
    </citation>
    <scope>NUCLEOTIDE SEQUENCE [LARGE SCALE GENOMIC DNA]</scope>
    <source>
        <strain evidence="4 5">DSM 16361</strain>
    </source>
</reference>
<dbReference type="GO" id="GO:0006310">
    <property type="term" value="P:DNA recombination"/>
    <property type="evidence" value="ECO:0007669"/>
    <property type="project" value="UniProtKB-KW"/>
</dbReference>
<dbReference type="InterPro" id="IPR002104">
    <property type="entry name" value="Integrase_catalytic"/>
</dbReference>
<dbReference type="Pfam" id="PF00589">
    <property type="entry name" value="Phage_integrase"/>
    <property type="match status" value="1"/>
</dbReference>
<feature type="domain" description="Tyr recombinase" evidence="3">
    <location>
        <begin position="4"/>
        <end position="68"/>
    </location>
</feature>
<keyword evidence="5" id="KW-1185">Reference proteome</keyword>
<evidence type="ECO:0000259" key="3">
    <source>
        <dbReference type="Pfam" id="PF00589"/>
    </source>
</evidence>
<dbReference type="GO" id="GO:0003677">
    <property type="term" value="F:DNA binding"/>
    <property type="evidence" value="ECO:0007669"/>
    <property type="project" value="InterPro"/>
</dbReference>
<dbReference type="InterPro" id="IPR011010">
    <property type="entry name" value="DNA_brk_join_enz"/>
</dbReference>